<sequence>MATFVPLDASLPFRSFDYLRHKYTLDQAVQASTPDRARSDLSNMSKDRLVAYVASHGFERRKFRFGSSAVLLQRAEAIWDFLQGPQTAEAEDSLQAFMASTVVRDDCPSRAVKNVKQIRHKDSKRKGVLIEMPPAVTAPEATWVKRSPAPEAETSNSLSTEEAVTIKIMTTEVEQIDLAFLKDVDLSAFPKCKPCFKRRHACIQGRPCSECGGKREPCTQVTMKDLQESPEHALVCFNSMQCAQYLQVPPLVAIARWRDASVDAQT</sequence>
<comment type="caution">
    <text evidence="1">The sequence shown here is derived from an EMBL/GenBank/DDBJ whole genome shotgun (WGS) entry which is preliminary data.</text>
</comment>
<accession>A0A9P5EFH7</accession>
<dbReference type="OrthoDB" id="5412936at2759"/>
<gene>
    <name evidence="1" type="ORF">FAGAP_4623</name>
</gene>
<keyword evidence="2" id="KW-1185">Reference proteome</keyword>
<evidence type="ECO:0000313" key="1">
    <source>
        <dbReference type="EMBL" id="KAF4499192.1"/>
    </source>
</evidence>
<name>A0A9P5EFH7_9HYPO</name>
<dbReference type="EMBL" id="LUFC02000279">
    <property type="protein sequence ID" value="KAF4499192.1"/>
    <property type="molecule type" value="Genomic_DNA"/>
</dbReference>
<protein>
    <submittedName>
        <fullName evidence="1">C2h2 transcription</fullName>
    </submittedName>
</protein>
<dbReference type="Proteomes" id="UP000737391">
    <property type="component" value="Unassembled WGS sequence"/>
</dbReference>
<proteinExistence type="predicted"/>
<organism evidence="1 2">
    <name type="scientific">Fusarium agapanthi</name>
    <dbReference type="NCBI Taxonomy" id="1803897"/>
    <lineage>
        <taxon>Eukaryota</taxon>
        <taxon>Fungi</taxon>
        <taxon>Dikarya</taxon>
        <taxon>Ascomycota</taxon>
        <taxon>Pezizomycotina</taxon>
        <taxon>Sordariomycetes</taxon>
        <taxon>Hypocreomycetidae</taxon>
        <taxon>Hypocreales</taxon>
        <taxon>Nectriaceae</taxon>
        <taxon>Fusarium</taxon>
        <taxon>Fusarium fujikuroi species complex</taxon>
    </lineage>
</organism>
<dbReference type="AlphaFoldDB" id="A0A9P5EFH7"/>
<evidence type="ECO:0000313" key="2">
    <source>
        <dbReference type="Proteomes" id="UP000737391"/>
    </source>
</evidence>
<reference evidence="1" key="1">
    <citation type="submission" date="2020-01" db="EMBL/GenBank/DDBJ databases">
        <title>Identification and distribution of gene clusters putatively required for synthesis of sphingolipid metabolism inhibitors in phylogenetically diverse species of the filamentous fungus Fusarium.</title>
        <authorList>
            <person name="Kim H.-S."/>
            <person name="Busman M."/>
            <person name="Brown D.W."/>
            <person name="Divon H."/>
            <person name="Uhlig S."/>
            <person name="Proctor R.H."/>
        </authorList>
    </citation>
    <scope>NUCLEOTIDE SEQUENCE</scope>
    <source>
        <strain evidence="1">NRRL 31653</strain>
    </source>
</reference>